<organism evidence="2 3">
    <name type="scientific">Terasakiella brassicae</name>
    <dbReference type="NCBI Taxonomy" id="1634917"/>
    <lineage>
        <taxon>Bacteria</taxon>
        <taxon>Pseudomonadati</taxon>
        <taxon>Pseudomonadota</taxon>
        <taxon>Alphaproteobacteria</taxon>
        <taxon>Rhodospirillales</taxon>
        <taxon>Terasakiellaceae</taxon>
        <taxon>Terasakiella</taxon>
    </lineage>
</organism>
<keyword evidence="3" id="KW-1185">Reference proteome</keyword>
<sequence length="560" mass="60932">MGKSKRQVSFHRALYTGVSMGVWVLLTSPCFAQNTLDPFSPDAVAPSEPNATPKAPEPKAPEIVRTPVEPERPVVKKAPEKPAVNASQITPPAPAASEVKPVVQAPPPAPVEKQVEILVPEPAPVFNVAPNPQTKDPFAPSYVISAQPQPAPASPLTAPPVQTTTVNAQETPAPSSEPVQPATKARPIASVAEESSPSFFERLGKLFSKAEPSPAPEHQSKATALAPTQQNEETPPAAETQIAPQKEDMPAPALTVSEETEQASFFDKLRNFLTPTQPSKNQDLSETTQQVTQEKPEPEPKTELEPALTQETTSHASPAAEQEDTSLLNKIGDFFSSPFSSDDKAAQTTESPAEKHSTAPAVEPTVPVQSPAPVTEAKPIDPRLVKAEFGLGADIKLGQGDNDLSKQAKCFTKNRGTIAFCTTPTRWPAPIARHFEVSTHLYKGTRAIVQYEGSVATRLYGIFKGDGFQDVLHYYENQYGPATNSFVRNTRLLNKTVENKSYIWRKENPLEGLVEIMEIRQIADTRGPNPDMDNSMIRSYFEGSREIFSQVSDLDFMHLR</sequence>
<dbReference type="EMBL" id="BMHV01000007">
    <property type="protein sequence ID" value="GGF60092.1"/>
    <property type="molecule type" value="Genomic_DNA"/>
</dbReference>
<gene>
    <name evidence="2" type="ORF">GCM10011332_12260</name>
</gene>
<dbReference type="AlphaFoldDB" id="A0A917BX78"/>
<comment type="caution">
    <text evidence="2">The sequence shown here is derived from an EMBL/GenBank/DDBJ whole genome shotgun (WGS) entry which is preliminary data.</text>
</comment>
<evidence type="ECO:0000256" key="1">
    <source>
        <dbReference type="SAM" id="MobiDB-lite"/>
    </source>
</evidence>
<feature type="region of interest" description="Disordered" evidence="1">
    <location>
        <begin position="37"/>
        <end position="105"/>
    </location>
</feature>
<feature type="compositionally biased region" description="Polar residues" evidence="1">
    <location>
        <begin position="161"/>
        <end position="178"/>
    </location>
</feature>
<feature type="compositionally biased region" description="Basic and acidic residues" evidence="1">
    <location>
        <begin position="56"/>
        <end position="80"/>
    </location>
</feature>
<feature type="compositionally biased region" description="Basic and acidic residues" evidence="1">
    <location>
        <begin position="294"/>
        <end position="304"/>
    </location>
</feature>
<dbReference type="RefSeq" id="WP_188662847.1">
    <property type="nucleotide sequence ID" value="NZ_BMHV01000007.1"/>
</dbReference>
<evidence type="ECO:0000313" key="3">
    <source>
        <dbReference type="Proteomes" id="UP000632498"/>
    </source>
</evidence>
<evidence type="ECO:0000313" key="2">
    <source>
        <dbReference type="EMBL" id="GGF60092.1"/>
    </source>
</evidence>
<feature type="region of interest" description="Disordered" evidence="1">
    <location>
        <begin position="128"/>
        <end position="377"/>
    </location>
</feature>
<name>A0A917BX78_9PROT</name>
<reference evidence="2" key="2">
    <citation type="submission" date="2020-09" db="EMBL/GenBank/DDBJ databases">
        <authorList>
            <person name="Sun Q."/>
            <person name="Zhou Y."/>
        </authorList>
    </citation>
    <scope>NUCLEOTIDE SEQUENCE</scope>
    <source>
        <strain evidence="2">CGMCC 1.15254</strain>
    </source>
</reference>
<reference evidence="2" key="1">
    <citation type="journal article" date="2014" name="Int. J. Syst. Evol. Microbiol.">
        <title>Complete genome sequence of Corynebacterium casei LMG S-19264T (=DSM 44701T), isolated from a smear-ripened cheese.</title>
        <authorList>
            <consortium name="US DOE Joint Genome Institute (JGI-PGF)"/>
            <person name="Walter F."/>
            <person name="Albersmeier A."/>
            <person name="Kalinowski J."/>
            <person name="Ruckert C."/>
        </authorList>
    </citation>
    <scope>NUCLEOTIDE SEQUENCE</scope>
    <source>
        <strain evidence="2">CGMCC 1.15254</strain>
    </source>
</reference>
<accession>A0A917BX78</accession>
<feature type="compositionally biased region" description="Polar residues" evidence="1">
    <location>
        <begin position="273"/>
        <end position="285"/>
    </location>
</feature>
<proteinExistence type="predicted"/>
<dbReference type="Proteomes" id="UP000632498">
    <property type="component" value="Unassembled WGS sequence"/>
</dbReference>
<protein>
    <submittedName>
        <fullName evidence="2">Uncharacterized protein</fullName>
    </submittedName>
</protein>